<evidence type="ECO:0000313" key="1">
    <source>
        <dbReference type="EMBL" id="MEA0978122.1"/>
    </source>
</evidence>
<dbReference type="EMBL" id="JAXUIA010000013">
    <property type="protein sequence ID" value="MEA0978122.1"/>
    <property type="molecule type" value="Genomic_DNA"/>
</dbReference>
<evidence type="ECO:0000313" key="3">
    <source>
        <dbReference type="Proteomes" id="UP001219585"/>
    </source>
</evidence>
<dbReference type="Proteomes" id="UP001289615">
    <property type="component" value="Unassembled WGS sequence"/>
</dbReference>
<reference evidence="1 4" key="2">
    <citation type="submission" date="2023-12" db="EMBL/GenBank/DDBJ databases">
        <title>Genome comparison identifies genes involved in endophytic behavior of Lysinibacillus irui and provides insights into its role as a plant-growth promoting bacterium.</title>
        <authorList>
            <person name="Hilario S."/>
            <person name="Matos I."/>
            <person name="Goncalves M.F.M."/>
            <person name="Pardo C.A."/>
            <person name="Santos M.J."/>
        </authorList>
    </citation>
    <scope>NUCLEOTIDE SEQUENCE [LARGE SCALE GENOMIC DNA]</scope>
    <source>
        <strain evidence="1 4">B3</strain>
    </source>
</reference>
<dbReference type="EMBL" id="CP113527">
    <property type="protein sequence ID" value="WDV09177.1"/>
    <property type="molecule type" value="Genomic_DNA"/>
</dbReference>
<name>A0AAJ5UY63_9BACI</name>
<dbReference type="AlphaFoldDB" id="A0AAJ5UY63"/>
<proteinExistence type="predicted"/>
<evidence type="ECO:0000313" key="4">
    <source>
        <dbReference type="Proteomes" id="UP001289615"/>
    </source>
</evidence>
<evidence type="ECO:0000313" key="2">
    <source>
        <dbReference type="EMBL" id="WDV09177.1"/>
    </source>
</evidence>
<keyword evidence="4" id="KW-1185">Reference proteome</keyword>
<protein>
    <submittedName>
        <fullName evidence="2">Uncharacterized protein</fullName>
    </submittedName>
</protein>
<sequence>MMEAKFAKGLIEIEVKSYNFCGDLLAKGEVCPFLSKFHMETGSGSFLPSNYHNYF</sequence>
<accession>A0AAJ5UY63</accession>
<dbReference type="Proteomes" id="UP001219585">
    <property type="component" value="Chromosome"/>
</dbReference>
<organism evidence="2 3">
    <name type="scientific">Lysinibacillus irui</name>
    <dbReference type="NCBI Taxonomy" id="2998077"/>
    <lineage>
        <taxon>Bacteria</taxon>
        <taxon>Bacillati</taxon>
        <taxon>Bacillota</taxon>
        <taxon>Bacilli</taxon>
        <taxon>Bacillales</taxon>
        <taxon>Bacillaceae</taxon>
        <taxon>Lysinibacillus</taxon>
    </lineage>
</organism>
<gene>
    <name evidence="2" type="ORF">OU989_07095</name>
    <name evidence="1" type="ORF">U6C28_17580</name>
</gene>
<dbReference type="RefSeq" id="WP_274797400.1">
    <property type="nucleotide sequence ID" value="NZ_CP113527.1"/>
</dbReference>
<reference evidence="2" key="1">
    <citation type="submission" date="2022-11" db="EMBL/GenBank/DDBJ databases">
        <title>Lysinibacillus irui.</title>
        <authorList>
            <person name="Akintayo S.O."/>
        </authorList>
    </citation>
    <scope>NUCLEOTIDE SEQUENCE</scope>
    <source>
        <strain evidence="2">IRB4-01</strain>
    </source>
</reference>
<dbReference type="KEGG" id="liu:OU989_07095"/>